<dbReference type="Gene3D" id="3.30.70.1290">
    <property type="entry name" value="Transposase IS200-like"/>
    <property type="match status" value="1"/>
</dbReference>
<dbReference type="RefSeq" id="WP_085471775.1">
    <property type="nucleotide sequence ID" value="NZ_CP038029.1"/>
</dbReference>
<evidence type="ECO:0000313" key="2">
    <source>
        <dbReference type="Proteomes" id="UP000192980"/>
    </source>
</evidence>
<keyword evidence="2" id="KW-1185">Reference proteome</keyword>
<dbReference type="STRING" id="561061.SAMN05660862_0956"/>
<gene>
    <name evidence="1" type="ORF">SAMN05660862_0956</name>
</gene>
<dbReference type="GO" id="GO:0004803">
    <property type="term" value="F:transposase activity"/>
    <property type="evidence" value="ECO:0007669"/>
    <property type="project" value="InterPro"/>
</dbReference>
<dbReference type="Proteomes" id="UP000192980">
    <property type="component" value="Unassembled WGS sequence"/>
</dbReference>
<dbReference type="PANTHER" id="PTHR36966:SF1">
    <property type="entry name" value="REP-ASSOCIATED TYROSINE TRANSPOSASE"/>
    <property type="match status" value="1"/>
</dbReference>
<name>A0A1X7ILI5_9SPHI</name>
<dbReference type="GO" id="GO:0043565">
    <property type="term" value="F:sequence-specific DNA binding"/>
    <property type="evidence" value="ECO:0007669"/>
    <property type="project" value="TreeGrafter"/>
</dbReference>
<proteinExistence type="predicted"/>
<dbReference type="EMBL" id="FXAU01000001">
    <property type="protein sequence ID" value="SMG15413.1"/>
    <property type="molecule type" value="Genomic_DNA"/>
</dbReference>
<evidence type="ECO:0000313" key="1">
    <source>
        <dbReference type="EMBL" id="SMG15413.1"/>
    </source>
</evidence>
<sequence length="182" mass="21506">MKNQLNRRSIRLQGYDYSQPGMYFITLCTDRKRCLFGFIQSNAVQLNEFGQKVKSILLSLSKRFPHVTLDEFVIMPNHIHAIIVISKPEYQYKDISTVPPSVESTPGLSQIIGSFKSLVYRQYTLERNKFAEQQQIKQHKIWQRNYFEHIVRDGSDYDRIVNYIRDNPMNWKDDKLYTSATS</sequence>
<dbReference type="InterPro" id="IPR036515">
    <property type="entry name" value="Transposase_17_sf"/>
</dbReference>
<dbReference type="OrthoDB" id="9794403at2"/>
<dbReference type="GO" id="GO:0006313">
    <property type="term" value="P:DNA transposition"/>
    <property type="evidence" value="ECO:0007669"/>
    <property type="project" value="InterPro"/>
</dbReference>
<dbReference type="PANTHER" id="PTHR36966">
    <property type="entry name" value="REP-ASSOCIATED TYROSINE TRANSPOSASE"/>
    <property type="match status" value="1"/>
</dbReference>
<accession>A0A1X7ILI5</accession>
<dbReference type="SUPFAM" id="SSF143422">
    <property type="entry name" value="Transposase IS200-like"/>
    <property type="match status" value="1"/>
</dbReference>
<dbReference type="AlphaFoldDB" id="A0A1X7ILI5"/>
<organism evidence="1 2">
    <name type="scientific">Sphingobacterium psychroaquaticum</name>
    <dbReference type="NCBI Taxonomy" id="561061"/>
    <lineage>
        <taxon>Bacteria</taxon>
        <taxon>Pseudomonadati</taxon>
        <taxon>Bacteroidota</taxon>
        <taxon>Sphingobacteriia</taxon>
        <taxon>Sphingobacteriales</taxon>
        <taxon>Sphingobacteriaceae</taxon>
        <taxon>Sphingobacterium</taxon>
    </lineage>
</organism>
<reference evidence="1 2" key="1">
    <citation type="submission" date="2017-04" db="EMBL/GenBank/DDBJ databases">
        <authorList>
            <person name="Afonso C.L."/>
            <person name="Miller P.J."/>
            <person name="Scott M.A."/>
            <person name="Spackman E."/>
            <person name="Goraichik I."/>
            <person name="Dimitrov K.M."/>
            <person name="Suarez D.L."/>
            <person name="Swayne D.E."/>
        </authorList>
    </citation>
    <scope>NUCLEOTIDE SEQUENCE [LARGE SCALE GENOMIC DNA]</scope>
    <source>
        <strain evidence="1 2">DSM 22418</strain>
    </source>
</reference>
<protein>
    <submittedName>
        <fullName evidence="1">REP element-mobilizing transposase RayT</fullName>
    </submittedName>
</protein>
<dbReference type="InterPro" id="IPR052715">
    <property type="entry name" value="RAYT_transposase"/>
</dbReference>
<dbReference type="SMART" id="SM01321">
    <property type="entry name" value="Y1_Tnp"/>
    <property type="match status" value="1"/>
</dbReference>
<dbReference type="InterPro" id="IPR002686">
    <property type="entry name" value="Transposase_17"/>
</dbReference>